<dbReference type="PRINTS" id="PR00420">
    <property type="entry name" value="RNGMNOXGNASE"/>
</dbReference>
<accession>A0A927F164</accession>
<keyword evidence="5" id="KW-0560">Oxidoreductase</keyword>
<reference evidence="5" key="1">
    <citation type="submission" date="2020-09" db="EMBL/GenBank/DDBJ databases">
        <title>Secondary metabolite and genome analysis of marine Streptomyces chumphonensis KK1-2T.</title>
        <authorList>
            <person name="Phongsopitanun W."/>
            <person name="Kanchanasin P."/>
            <person name="Pittayakhajonwut P."/>
            <person name="Suwanborirux K."/>
            <person name="Tanasupawat S."/>
        </authorList>
    </citation>
    <scope>NUCLEOTIDE SEQUENCE</scope>
    <source>
        <strain evidence="5">KK1-2</strain>
    </source>
</reference>
<dbReference type="PANTHER" id="PTHR43004:SF19">
    <property type="entry name" value="BINDING MONOOXYGENASE, PUTATIVE (JCVI)-RELATED"/>
    <property type="match status" value="1"/>
</dbReference>
<comment type="caution">
    <text evidence="5">The sequence shown here is derived from an EMBL/GenBank/DDBJ whole genome shotgun (WGS) entry which is preliminary data.</text>
</comment>
<keyword evidence="3" id="KW-0274">FAD</keyword>
<sequence>MTEDQPTQDVLPVLVIGAGPVGLTAALALRSHGLPVTLLEAEPEDRVRPGSRALFVHRESLRLLGRISPGLDETLVSHGVVWPTRRTVYRGREVFARTYPARAAGAGTPGAAPPFTSLRQVETERHLLAACHRAGVRFRWGAPVRDVRSSAEGVEVHAGEGVWHGQYVIGADGARSTVRRSQDITMRGDRSVAFHVVVDIQEDEDDPMPLERVFTYEHPGLDGRSVMRVPFAGGFQLDVQCKDDDTPEDWADEEAVRRWVPRVVPAKYADRVLWVSKYHFLHLVAERFADHHRRVLLVGEASHLFPPFGARGMNSGIADSVAAAESVAKALAAPDDRVRAIDEFAVLRREAALYNSDAARTALDHLRPKRRITRLRQAAGAALSPVVPSCGEWLERAPYGPRAGAATNTSGRY</sequence>
<evidence type="ECO:0000256" key="2">
    <source>
        <dbReference type="ARBA" id="ARBA00022630"/>
    </source>
</evidence>
<dbReference type="Pfam" id="PF01494">
    <property type="entry name" value="FAD_binding_3"/>
    <property type="match status" value="1"/>
</dbReference>
<dbReference type="RefSeq" id="WP_191210075.1">
    <property type="nucleotide sequence ID" value="NZ_BAABKL010000014.1"/>
</dbReference>
<dbReference type="Proteomes" id="UP000632289">
    <property type="component" value="Unassembled WGS sequence"/>
</dbReference>
<comment type="cofactor">
    <cofactor evidence="1">
        <name>FAD</name>
        <dbReference type="ChEBI" id="CHEBI:57692"/>
    </cofactor>
</comment>
<dbReference type="GO" id="GO:0071949">
    <property type="term" value="F:FAD binding"/>
    <property type="evidence" value="ECO:0007669"/>
    <property type="project" value="InterPro"/>
</dbReference>
<evidence type="ECO:0000259" key="4">
    <source>
        <dbReference type="Pfam" id="PF01494"/>
    </source>
</evidence>
<protein>
    <submittedName>
        <fullName evidence="5">FAD-dependent monooxygenase</fullName>
    </submittedName>
</protein>
<dbReference type="InterPro" id="IPR050641">
    <property type="entry name" value="RIFMO-like"/>
</dbReference>
<dbReference type="Gene3D" id="3.50.50.60">
    <property type="entry name" value="FAD/NAD(P)-binding domain"/>
    <property type="match status" value="1"/>
</dbReference>
<evidence type="ECO:0000313" key="6">
    <source>
        <dbReference type="Proteomes" id="UP000632289"/>
    </source>
</evidence>
<dbReference type="AlphaFoldDB" id="A0A927F164"/>
<evidence type="ECO:0000313" key="5">
    <source>
        <dbReference type="EMBL" id="MBD3932787.1"/>
    </source>
</evidence>
<feature type="domain" description="FAD-binding" evidence="4">
    <location>
        <begin position="12"/>
        <end position="335"/>
    </location>
</feature>
<dbReference type="PANTHER" id="PTHR43004">
    <property type="entry name" value="TRK SYSTEM POTASSIUM UPTAKE PROTEIN"/>
    <property type="match status" value="1"/>
</dbReference>
<dbReference type="Gene3D" id="3.30.70.2450">
    <property type="match status" value="1"/>
</dbReference>
<organism evidence="5 6">
    <name type="scientific">Streptomyces chumphonensis</name>
    <dbReference type="NCBI Taxonomy" id="1214925"/>
    <lineage>
        <taxon>Bacteria</taxon>
        <taxon>Bacillati</taxon>
        <taxon>Actinomycetota</taxon>
        <taxon>Actinomycetes</taxon>
        <taxon>Kitasatosporales</taxon>
        <taxon>Streptomycetaceae</taxon>
        <taxon>Streptomyces</taxon>
    </lineage>
</organism>
<proteinExistence type="predicted"/>
<evidence type="ECO:0000256" key="1">
    <source>
        <dbReference type="ARBA" id="ARBA00001974"/>
    </source>
</evidence>
<gene>
    <name evidence="5" type="ORF">IF129_14640</name>
</gene>
<dbReference type="SUPFAM" id="SSF51905">
    <property type="entry name" value="FAD/NAD(P)-binding domain"/>
    <property type="match status" value="1"/>
</dbReference>
<dbReference type="EMBL" id="JACXYU010000006">
    <property type="protein sequence ID" value="MBD3932787.1"/>
    <property type="molecule type" value="Genomic_DNA"/>
</dbReference>
<dbReference type="InterPro" id="IPR036188">
    <property type="entry name" value="FAD/NAD-bd_sf"/>
</dbReference>
<name>A0A927F164_9ACTN</name>
<keyword evidence="2" id="KW-0285">Flavoprotein</keyword>
<dbReference type="InterPro" id="IPR002938">
    <property type="entry name" value="FAD-bd"/>
</dbReference>
<dbReference type="GO" id="GO:0016709">
    <property type="term" value="F:oxidoreductase activity, acting on paired donors, with incorporation or reduction of molecular oxygen, NAD(P)H as one donor, and incorporation of one atom of oxygen"/>
    <property type="evidence" value="ECO:0007669"/>
    <property type="project" value="UniProtKB-ARBA"/>
</dbReference>
<evidence type="ECO:0000256" key="3">
    <source>
        <dbReference type="ARBA" id="ARBA00022827"/>
    </source>
</evidence>
<keyword evidence="6" id="KW-1185">Reference proteome</keyword>
<keyword evidence="5" id="KW-0503">Monooxygenase</keyword>